<dbReference type="Proteomes" id="UP001153269">
    <property type="component" value="Unassembled WGS sequence"/>
</dbReference>
<evidence type="ECO:0000313" key="4">
    <source>
        <dbReference type="Proteomes" id="UP001153269"/>
    </source>
</evidence>
<feature type="compositionally biased region" description="Basic and acidic residues" evidence="2">
    <location>
        <begin position="175"/>
        <end position="192"/>
    </location>
</feature>
<keyword evidence="1" id="KW-0175">Coiled coil</keyword>
<dbReference type="AlphaFoldDB" id="A0A9N7TG53"/>
<evidence type="ECO:0000313" key="3">
    <source>
        <dbReference type="EMBL" id="CAB1412465.1"/>
    </source>
</evidence>
<evidence type="ECO:0000256" key="2">
    <source>
        <dbReference type="SAM" id="MobiDB-lite"/>
    </source>
</evidence>
<sequence>MSAVQLLRVSVHERISAAAEDFLLQVERGGGKAQVPELRAMLTERLAAAGEQILAGLEEILLEYEDRVERTERSEREISRQRRLLDAAMQPVVRLHRAVCPADIQQLIVIKEEVPPEEQQWSPLVDQEDPEPPHIKEEQEEPWTNQDGQQLQGLEEADIKFTLTPVAVKSEEDEEKLKSSKLHPSETKENRPDCGGPEPARNSGPDGRLQPATEDKTEDSSETEVSEDEWMEIREPQTGLNTRNTKQPLSDMGWLWNKKSSGRPKTISPALSRRIRMAVRQDTGRSSSQIKAITGADCNPVTIRRHLRRKGFKNKKRLQRPRLLQRHKMPV</sequence>
<organism evidence="3 4">
    <name type="scientific">Pleuronectes platessa</name>
    <name type="common">European plaice</name>
    <dbReference type="NCBI Taxonomy" id="8262"/>
    <lineage>
        <taxon>Eukaryota</taxon>
        <taxon>Metazoa</taxon>
        <taxon>Chordata</taxon>
        <taxon>Craniata</taxon>
        <taxon>Vertebrata</taxon>
        <taxon>Euteleostomi</taxon>
        <taxon>Actinopterygii</taxon>
        <taxon>Neopterygii</taxon>
        <taxon>Teleostei</taxon>
        <taxon>Neoteleostei</taxon>
        <taxon>Acanthomorphata</taxon>
        <taxon>Carangaria</taxon>
        <taxon>Pleuronectiformes</taxon>
        <taxon>Pleuronectoidei</taxon>
        <taxon>Pleuronectidae</taxon>
        <taxon>Pleuronectes</taxon>
    </lineage>
</organism>
<feature type="coiled-coil region" evidence="1">
    <location>
        <begin position="54"/>
        <end position="81"/>
    </location>
</feature>
<feature type="region of interest" description="Disordered" evidence="2">
    <location>
        <begin position="165"/>
        <end position="271"/>
    </location>
</feature>
<accession>A0A9N7TG53</accession>
<evidence type="ECO:0000256" key="1">
    <source>
        <dbReference type="SAM" id="Coils"/>
    </source>
</evidence>
<name>A0A9N7TG53_PLEPL</name>
<keyword evidence="4" id="KW-1185">Reference proteome</keyword>
<proteinExistence type="predicted"/>
<feature type="compositionally biased region" description="Acidic residues" evidence="2">
    <location>
        <begin position="220"/>
        <end position="230"/>
    </location>
</feature>
<reference evidence="3" key="1">
    <citation type="submission" date="2020-03" db="EMBL/GenBank/DDBJ databases">
        <authorList>
            <person name="Weist P."/>
        </authorList>
    </citation>
    <scope>NUCLEOTIDE SEQUENCE</scope>
</reference>
<protein>
    <submittedName>
        <fullName evidence="3">Uncharacterized protein</fullName>
    </submittedName>
</protein>
<feature type="region of interest" description="Disordered" evidence="2">
    <location>
        <begin position="116"/>
        <end position="148"/>
    </location>
</feature>
<comment type="caution">
    <text evidence="3">The sequence shown here is derived from an EMBL/GenBank/DDBJ whole genome shotgun (WGS) entry which is preliminary data.</text>
</comment>
<feature type="compositionally biased region" description="Polar residues" evidence="2">
    <location>
        <begin position="238"/>
        <end position="248"/>
    </location>
</feature>
<gene>
    <name evidence="3" type="ORF">PLEPLA_LOCUS157</name>
</gene>
<feature type="region of interest" description="Disordered" evidence="2">
    <location>
        <begin position="307"/>
        <end position="331"/>
    </location>
</feature>
<dbReference type="EMBL" id="CADEAL010000003">
    <property type="protein sequence ID" value="CAB1412465.1"/>
    <property type="molecule type" value="Genomic_DNA"/>
</dbReference>